<protein>
    <submittedName>
        <fullName evidence="1">Uncharacterized protein</fullName>
    </submittedName>
</protein>
<evidence type="ECO:0000313" key="2">
    <source>
        <dbReference type="Proteomes" id="UP000494106"/>
    </source>
</evidence>
<gene>
    <name evidence="1" type="ORF">APLA_LOCUS4331</name>
</gene>
<sequence length="194" mass="22622">MGKRKKSCTGDVELKIKDEKIKPSLFGETPYKTIPKKTKKLTNFKNSLEHKLVAKKNGDVDESKPIQLSTKQSYDISKTDRDLVNNHFTAKVSEDSNLLISSQYHIAKVKRKNKNDEIRQNKKIKFTDDEPVEVDSQNTQLRKMKDTELLQEDDVKDEDIDKFCDELTEEDNKQYENWIELLEAKLSSNKKKLK</sequence>
<dbReference type="OrthoDB" id="7466416at2759"/>
<dbReference type="Proteomes" id="UP000494106">
    <property type="component" value="Unassembled WGS sequence"/>
</dbReference>
<dbReference type="AlphaFoldDB" id="A0A8S0ZCR4"/>
<reference evidence="1 2" key="1">
    <citation type="submission" date="2020-04" db="EMBL/GenBank/DDBJ databases">
        <authorList>
            <person name="Wallbank WR R."/>
            <person name="Pardo Diaz C."/>
            <person name="Kozak K."/>
            <person name="Martin S."/>
            <person name="Jiggins C."/>
            <person name="Moest M."/>
            <person name="Warren A I."/>
            <person name="Byers J.R.P. K."/>
            <person name="Montejo-Kovacevich G."/>
            <person name="Yen C E."/>
        </authorList>
    </citation>
    <scope>NUCLEOTIDE SEQUENCE [LARGE SCALE GENOMIC DNA]</scope>
</reference>
<name>A0A8S0ZCR4_ARCPL</name>
<keyword evidence="2" id="KW-1185">Reference proteome</keyword>
<proteinExistence type="predicted"/>
<evidence type="ECO:0000313" key="1">
    <source>
        <dbReference type="EMBL" id="CAB3230743.1"/>
    </source>
</evidence>
<dbReference type="EMBL" id="CADEBC010000428">
    <property type="protein sequence ID" value="CAB3230743.1"/>
    <property type="molecule type" value="Genomic_DNA"/>
</dbReference>
<organism evidence="1 2">
    <name type="scientific">Arctia plantaginis</name>
    <name type="common">Wood tiger moth</name>
    <name type="synonym">Phalaena plantaginis</name>
    <dbReference type="NCBI Taxonomy" id="874455"/>
    <lineage>
        <taxon>Eukaryota</taxon>
        <taxon>Metazoa</taxon>
        <taxon>Ecdysozoa</taxon>
        <taxon>Arthropoda</taxon>
        <taxon>Hexapoda</taxon>
        <taxon>Insecta</taxon>
        <taxon>Pterygota</taxon>
        <taxon>Neoptera</taxon>
        <taxon>Endopterygota</taxon>
        <taxon>Lepidoptera</taxon>
        <taxon>Glossata</taxon>
        <taxon>Ditrysia</taxon>
        <taxon>Noctuoidea</taxon>
        <taxon>Erebidae</taxon>
        <taxon>Arctiinae</taxon>
        <taxon>Arctia</taxon>
    </lineage>
</organism>
<accession>A0A8S0ZCR4</accession>
<comment type="caution">
    <text evidence="1">The sequence shown here is derived from an EMBL/GenBank/DDBJ whole genome shotgun (WGS) entry which is preliminary data.</text>
</comment>